<evidence type="ECO:0000313" key="5">
    <source>
        <dbReference type="Proteomes" id="UP000218439"/>
    </source>
</evidence>
<keyword evidence="3" id="KW-1133">Transmembrane helix</keyword>
<dbReference type="PANTHER" id="PTHR38434:SF1">
    <property type="entry name" value="BLL2549 PROTEIN"/>
    <property type="match status" value="1"/>
</dbReference>
<gene>
    <name evidence="4" type="ORF">CK621_02125</name>
</gene>
<feature type="transmembrane region" description="Helical" evidence="3">
    <location>
        <begin position="409"/>
        <end position="432"/>
    </location>
</feature>
<protein>
    <recommendedName>
        <fullName evidence="6">DUF2339 domain-containing protein</fullName>
    </recommendedName>
</protein>
<feature type="transmembrane region" description="Helical" evidence="3">
    <location>
        <begin position="951"/>
        <end position="969"/>
    </location>
</feature>
<name>A0A2A2AYM5_9BURK</name>
<evidence type="ECO:0000256" key="1">
    <source>
        <dbReference type="SAM" id="Coils"/>
    </source>
</evidence>
<feature type="transmembrane region" description="Helical" evidence="3">
    <location>
        <begin position="272"/>
        <end position="291"/>
    </location>
</feature>
<feature type="transmembrane region" description="Helical" evidence="3">
    <location>
        <begin position="220"/>
        <end position="238"/>
    </location>
</feature>
<dbReference type="AlphaFoldDB" id="A0A2A2AYM5"/>
<dbReference type="PANTHER" id="PTHR38434">
    <property type="entry name" value="BLL2549 PROTEIN"/>
    <property type="match status" value="1"/>
</dbReference>
<feature type="transmembrane region" description="Helical" evidence="3">
    <location>
        <begin position="848"/>
        <end position="864"/>
    </location>
</feature>
<feature type="transmembrane region" description="Helical" evidence="3">
    <location>
        <begin position="745"/>
        <end position="765"/>
    </location>
</feature>
<feature type="compositionally biased region" description="Low complexity" evidence="2">
    <location>
        <begin position="154"/>
        <end position="168"/>
    </location>
</feature>
<keyword evidence="1" id="KW-0175">Coiled coil</keyword>
<dbReference type="EMBL" id="NSJE01000003">
    <property type="protein sequence ID" value="PAT43680.1"/>
    <property type="molecule type" value="Genomic_DNA"/>
</dbReference>
<proteinExistence type="predicted"/>
<feature type="transmembrane region" description="Helical" evidence="3">
    <location>
        <begin position="469"/>
        <end position="486"/>
    </location>
</feature>
<feature type="transmembrane region" description="Helical" evidence="3">
    <location>
        <begin position="6"/>
        <end position="27"/>
    </location>
</feature>
<evidence type="ECO:0000313" key="4">
    <source>
        <dbReference type="EMBL" id="PAT43680.1"/>
    </source>
</evidence>
<feature type="transmembrane region" description="Helical" evidence="3">
    <location>
        <begin position="885"/>
        <end position="905"/>
    </location>
</feature>
<reference evidence="4 5" key="1">
    <citation type="submission" date="2017-08" db="EMBL/GenBank/DDBJ databases">
        <title>WGS of Clinical strains of the CDC Group NO-1 linked to zoonotic infections in humans.</title>
        <authorList>
            <person name="Bernier A.-M."/>
            <person name="Bernard K."/>
        </authorList>
    </citation>
    <scope>NUCLEOTIDE SEQUENCE [LARGE SCALE GENOMIC DNA]</scope>
    <source>
        <strain evidence="4 5">NML120219</strain>
    </source>
</reference>
<feature type="transmembrane region" description="Helical" evidence="3">
    <location>
        <begin position="975"/>
        <end position="997"/>
    </location>
</feature>
<comment type="caution">
    <text evidence="4">The sequence shown here is derived from an EMBL/GenBank/DDBJ whole genome shotgun (WGS) entry which is preliminary data.</text>
</comment>
<feature type="transmembrane region" description="Helical" evidence="3">
    <location>
        <begin position="586"/>
        <end position="606"/>
    </location>
</feature>
<feature type="transmembrane region" description="Helical" evidence="3">
    <location>
        <begin position="298"/>
        <end position="316"/>
    </location>
</feature>
<feature type="transmembrane region" description="Helical" evidence="3">
    <location>
        <begin position="917"/>
        <end position="939"/>
    </location>
</feature>
<feature type="transmembrane region" description="Helical" evidence="3">
    <location>
        <begin position="618"/>
        <end position="636"/>
    </location>
</feature>
<accession>A0A2A2AYM5</accession>
<evidence type="ECO:0000256" key="3">
    <source>
        <dbReference type="SAM" id="Phobius"/>
    </source>
</evidence>
<feature type="transmembrane region" description="Helical" evidence="3">
    <location>
        <begin position="438"/>
        <end position="457"/>
    </location>
</feature>
<feature type="transmembrane region" description="Helical" evidence="3">
    <location>
        <begin position="247"/>
        <end position="266"/>
    </location>
</feature>
<sequence>MDPWIELFFGGLLMALPLVLLLIGLSLHRLRRQVRALEQRSQQQQRQIQHLQQRLMAGAGPVAAASVTAHEPTPAAAATITPIPDAAVQPAASATAQQAADGPQGSLAAQARLWAAAAARETAAPAAAPLGQASADAVALRDAQAEEALWGDLPPRQRQRQPQRSQPPGSTASAGVVAWLRHWFSTGNVPVKVGMLVLFAGVAALLRYAHEQQWVQLPMWARVLGVQAAAVAGLWFGWRQRQARRGFALTVQGGALGILLLTWFAAYRLYGLWPAGAALAGTLATLALTVWLALRQDALALAMFGVLGGFLAPLWLSSGGSHVALFSYYAALNAAIFAICLGRAWQPLQLLGFGFTFGFFGLWLKAQPWPLPQQASAQAFLALFFALYLVLPAWSAWRGCSHGSAQQRWRWIDTVLVYGTPLAAFALQAVLLEGQRRPLAAVALAASLLYGALAYGLRHQARLRSLVRDWAVLGAGFAALTVPLAFSAQATSVAWASLALALLWQGLRQRQLLLQGLGLALHVLAWLALQQARNDGAGIGQGMAAGQLAWPVLNPWFATTVFLALTLLAAAWCLARWRQRPLHDRWALGLLILGVLELLGAGLREIALHSSGATAEALRLMLLALLGCAAAAVYRWSLPLPVLARTALLLGLAGPMLHWLMDPSHWYRPHSLWMALALAMYLAGSRAVLHWLGPARPIRMGEPAQRRAVRAWHAQANTAWWLHALLAATLWLWQAGEDWQGPDGALLQGWALLLVAAPALGLALLQIRAPQWLGYGAGPGALAASAASAAPARAAAVSGAAPDAARHWPLVLARCTLWALGLVALPGLLLPGRPAPLPWLPVLNPQDLVLLASLALALRLWWPLQGAGVIPRRAPWLAGQGGGQPYSLGALLALLWLSKSALAAVHHWAGVPWTLPALLHSALAQTVLTLLWGALAVAAWVQGSRRRSRPLWTLGLLVMGAVLLKLVLLDRQHLGNLWGIASFMGYGLLCVVVGYLAPAPPRERAGAANAQAADA</sequence>
<dbReference type="Proteomes" id="UP000218439">
    <property type="component" value="Unassembled WGS sequence"/>
</dbReference>
<organism evidence="4 5">
    <name type="scientific">Vandammella animalimorsus</name>
    <dbReference type="NCBI Taxonomy" id="2029117"/>
    <lineage>
        <taxon>Bacteria</taxon>
        <taxon>Pseudomonadati</taxon>
        <taxon>Pseudomonadota</taxon>
        <taxon>Betaproteobacteria</taxon>
        <taxon>Burkholderiales</taxon>
        <taxon>Comamonadaceae</taxon>
        <taxon>Vandammella</taxon>
    </lineage>
</organism>
<feature type="transmembrane region" description="Helical" evidence="3">
    <location>
        <begin position="673"/>
        <end position="693"/>
    </location>
</feature>
<evidence type="ECO:0008006" key="6">
    <source>
        <dbReference type="Google" id="ProtNLM"/>
    </source>
</evidence>
<dbReference type="InterPro" id="IPR019286">
    <property type="entry name" value="DUF2339_TM"/>
</dbReference>
<feature type="transmembrane region" description="Helical" evidence="3">
    <location>
        <begin position="189"/>
        <end position="208"/>
    </location>
</feature>
<feature type="transmembrane region" description="Helical" evidence="3">
    <location>
        <begin position="378"/>
        <end position="397"/>
    </location>
</feature>
<feature type="transmembrane region" description="Helical" evidence="3">
    <location>
        <begin position="556"/>
        <end position="574"/>
    </location>
</feature>
<evidence type="ECO:0000256" key="2">
    <source>
        <dbReference type="SAM" id="MobiDB-lite"/>
    </source>
</evidence>
<keyword evidence="3" id="KW-0812">Transmembrane</keyword>
<feature type="transmembrane region" description="Helical" evidence="3">
    <location>
        <begin position="714"/>
        <end position="733"/>
    </location>
</feature>
<feature type="transmembrane region" description="Helical" evidence="3">
    <location>
        <begin position="811"/>
        <end position="828"/>
    </location>
</feature>
<keyword evidence="3" id="KW-0472">Membrane</keyword>
<feature type="coiled-coil region" evidence="1">
    <location>
        <begin position="27"/>
        <end position="54"/>
    </location>
</feature>
<feature type="region of interest" description="Disordered" evidence="2">
    <location>
        <begin position="149"/>
        <end position="172"/>
    </location>
</feature>
<feature type="transmembrane region" description="Helical" evidence="3">
    <location>
        <begin position="322"/>
        <end position="341"/>
    </location>
</feature>
<feature type="transmembrane region" description="Helical" evidence="3">
    <location>
        <begin position="348"/>
        <end position="366"/>
    </location>
</feature>
<feature type="transmembrane region" description="Helical" evidence="3">
    <location>
        <begin position="643"/>
        <end position="661"/>
    </location>
</feature>
<dbReference type="Pfam" id="PF10101">
    <property type="entry name" value="DUF2339"/>
    <property type="match status" value="1"/>
</dbReference>